<dbReference type="Pfam" id="PF14316">
    <property type="entry name" value="DUF4381"/>
    <property type="match status" value="1"/>
</dbReference>
<keyword evidence="1" id="KW-0812">Transmembrane</keyword>
<gene>
    <name evidence="2" type="ORF">SAMN05518863_107254</name>
</gene>
<protein>
    <recommendedName>
        <fullName evidence="4">DUF4381 domain-containing protein</fullName>
    </recommendedName>
</protein>
<evidence type="ECO:0000256" key="1">
    <source>
        <dbReference type="SAM" id="Phobius"/>
    </source>
</evidence>
<reference evidence="2 3" key="1">
    <citation type="submission" date="2016-10" db="EMBL/GenBank/DDBJ databases">
        <authorList>
            <person name="Varghese N."/>
            <person name="Submissions S."/>
        </authorList>
    </citation>
    <scope>NUCLEOTIDE SEQUENCE [LARGE SCALE GENOMIC DNA]</scope>
    <source>
        <strain evidence="2 3">YR512</strain>
    </source>
</reference>
<evidence type="ECO:0000313" key="3">
    <source>
        <dbReference type="Proteomes" id="UP000198841"/>
    </source>
</evidence>
<dbReference type="EMBL" id="FOSD01000007">
    <property type="protein sequence ID" value="SFK49499.1"/>
    <property type="molecule type" value="Genomic_DNA"/>
</dbReference>
<dbReference type="Proteomes" id="UP000198841">
    <property type="component" value="Unassembled WGS sequence"/>
</dbReference>
<organism evidence="2 3">
    <name type="scientific">Candidatus Pantoea symbiotica</name>
    <dbReference type="NCBI Taxonomy" id="1884370"/>
    <lineage>
        <taxon>Bacteria</taxon>
        <taxon>Pseudomonadati</taxon>
        <taxon>Pseudomonadota</taxon>
        <taxon>Gammaproteobacteria</taxon>
        <taxon>Enterobacterales</taxon>
        <taxon>Erwiniaceae</taxon>
        <taxon>Pantoea</taxon>
    </lineage>
</organism>
<evidence type="ECO:0000313" key="2">
    <source>
        <dbReference type="EMBL" id="SFK49499.1"/>
    </source>
</evidence>
<keyword evidence="3" id="KW-1185">Reference proteome</keyword>
<feature type="transmembrane region" description="Helical" evidence="1">
    <location>
        <begin position="29"/>
        <end position="49"/>
    </location>
</feature>
<comment type="caution">
    <text evidence="2">The sequence shown here is derived from an EMBL/GenBank/DDBJ whole genome shotgun (WGS) entry which is preliminary data.</text>
</comment>
<evidence type="ECO:0008006" key="4">
    <source>
        <dbReference type="Google" id="ProtNLM"/>
    </source>
</evidence>
<name>A0A1I4A140_9GAMM</name>
<proteinExistence type="predicted"/>
<dbReference type="InterPro" id="IPR025489">
    <property type="entry name" value="DUF4381"/>
</dbReference>
<sequence>MLAKGFSIPELAHPALPADVSWFPLPPGWIVLGVLLSLAVVIYLLHVLARYRRNRWRREARQQLGQQQVDEWMRWVKQVLLVQHSRAEVSQWRTPQQLLAQTTLDDELRLLMCQRYCQPDNQLEVETYQRVARQMRRWLENLPDV</sequence>
<accession>A0A1I4A140</accession>
<keyword evidence="1" id="KW-0472">Membrane</keyword>
<keyword evidence="1" id="KW-1133">Transmembrane helix</keyword>
<dbReference type="RefSeq" id="WP_008107459.1">
    <property type="nucleotide sequence ID" value="NZ_FOSD01000007.1"/>
</dbReference>